<protein>
    <submittedName>
        <fullName evidence="2">P-II family nitrogen regulator</fullName>
    </submittedName>
</protein>
<proteinExistence type="inferred from homology"/>
<reference evidence="3" key="1">
    <citation type="submission" date="2018-04" db="EMBL/GenBank/DDBJ databases">
        <authorList>
            <person name="Liu S."/>
            <person name="Wang Z."/>
            <person name="Li J."/>
        </authorList>
    </citation>
    <scope>NUCLEOTIDE SEQUENCE [LARGE SCALE GENOMIC DNA]</scope>
    <source>
        <strain evidence="3">2189</strain>
    </source>
</reference>
<evidence type="ECO:0000313" key="3">
    <source>
        <dbReference type="Proteomes" id="UP000244989"/>
    </source>
</evidence>
<evidence type="ECO:0000313" key="2">
    <source>
        <dbReference type="EMBL" id="PWC01543.1"/>
    </source>
</evidence>
<dbReference type="GO" id="GO:0030234">
    <property type="term" value="F:enzyme regulator activity"/>
    <property type="evidence" value="ECO:0007669"/>
    <property type="project" value="InterPro"/>
</dbReference>
<dbReference type="GO" id="GO:0005524">
    <property type="term" value="F:ATP binding"/>
    <property type="evidence" value="ECO:0007669"/>
    <property type="project" value="TreeGrafter"/>
</dbReference>
<gene>
    <name evidence="2" type="ORF">DF222_07035</name>
</gene>
<dbReference type="GO" id="GO:0006808">
    <property type="term" value="P:regulation of nitrogen utilization"/>
    <property type="evidence" value="ECO:0007669"/>
    <property type="project" value="InterPro"/>
</dbReference>
<dbReference type="SUPFAM" id="SSF54913">
    <property type="entry name" value="GlnB-like"/>
    <property type="match status" value="1"/>
</dbReference>
<accession>A0A2U1T6E6</accession>
<dbReference type="PROSITE" id="PS00638">
    <property type="entry name" value="PII_GLNB_CTER"/>
    <property type="match status" value="1"/>
</dbReference>
<dbReference type="PANTHER" id="PTHR30115">
    <property type="entry name" value="NITROGEN REGULATORY PROTEIN P-II"/>
    <property type="match status" value="1"/>
</dbReference>
<dbReference type="OrthoDB" id="9802729at2"/>
<dbReference type="PANTHER" id="PTHR30115:SF11">
    <property type="entry name" value="NITROGEN REGULATORY PROTEIN P-II HOMOLOG"/>
    <property type="match status" value="1"/>
</dbReference>
<comment type="caution">
    <text evidence="2">The sequence shown here is derived from an EMBL/GenBank/DDBJ whole genome shotgun (WGS) entry which is preliminary data.</text>
</comment>
<organism evidence="2 3">
    <name type="scientific">Corynebacterium yudongzhengii</name>
    <dbReference type="NCBI Taxonomy" id="2080740"/>
    <lineage>
        <taxon>Bacteria</taxon>
        <taxon>Bacillati</taxon>
        <taxon>Actinomycetota</taxon>
        <taxon>Actinomycetes</taxon>
        <taxon>Mycobacteriales</taxon>
        <taxon>Corynebacteriaceae</taxon>
        <taxon>Corynebacterium</taxon>
    </lineage>
</organism>
<dbReference type="Proteomes" id="UP000244989">
    <property type="component" value="Unassembled WGS sequence"/>
</dbReference>
<keyword evidence="3" id="KW-1185">Reference proteome</keyword>
<dbReference type="InterPro" id="IPR002187">
    <property type="entry name" value="N-reg_PII"/>
</dbReference>
<evidence type="ECO:0000256" key="1">
    <source>
        <dbReference type="RuleBase" id="RU003936"/>
    </source>
</evidence>
<comment type="similarity">
    <text evidence="1">Belongs to the P(II) protein family.</text>
</comment>
<dbReference type="KEGG" id="cyz:C3B44_04140"/>
<dbReference type="PROSITE" id="PS51343">
    <property type="entry name" value="PII_GLNB_DOM"/>
    <property type="match status" value="1"/>
</dbReference>
<dbReference type="Pfam" id="PF00543">
    <property type="entry name" value="P-II"/>
    <property type="match status" value="1"/>
</dbReference>
<dbReference type="GO" id="GO:0005829">
    <property type="term" value="C:cytosol"/>
    <property type="evidence" value="ECO:0007669"/>
    <property type="project" value="TreeGrafter"/>
</dbReference>
<name>A0A2U1T6E6_9CORY</name>
<dbReference type="InterPro" id="IPR011322">
    <property type="entry name" value="N-reg_PII-like_a/b"/>
</dbReference>
<dbReference type="InterPro" id="IPR017918">
    <property type="entry name" value="N-reg_PII_CS"/>
</dbReference>
<dbReference type="EMBL" id="QEEZ01000011">
    <property type="protein sequence ID" value="PWC01543.1"/>
    <property type="molecule type" value="Genomic_DNA"/>
</dbReference>
<dbReference type="InterPro" id="IPR015867">
    <property type="entry name" value="N-reg_PII/ATP_PRibTrfase_C"/>
</dbReference>
<dbReference type="Gene3D" id="3.30.70.120">
    <property type="match status" value="1"/>
</dbReference>
<dbReference type="AlphaFoldDB" id="A0A2U1T6E6"/>
<dbReference type="SMART" id="SM00938">
    <property type="entry name" value="P-II"/>
    <property type="match status" value="1"/>
</dbReference>
<dbReference type="PRINTS" id="PR00340">
    <property type="entry name" value="PIIGLNB"/>
</dbReference>
<sequence length="120" mass="12969">MKLITAVIKPEILTKVRDELTQLGVHGMTASEVQGYGSLHAAGFQPKVRIEIVVPADQVDDVVDAVCRGAFTGKAGDGKIWITPVDHVVRVRTGEADHDALWPARVRRWEGDVTSAAGSR</sequence>